<evidence type="ECO:0000313" key="1">
    <source>
        <dbReference type="EMBL" id="PVM94164.1"/>
    </source>
</evidence>
<dbReference type="RefSeq" id="WP_109099009.1">
    <property type="nucleotide sequence ID" value="NZ_QDKQ01000006.1"/>
</dbReference>
<reference evidence="1 2" key="1">
    <citation type="submission" date="2018-04" db="EMBL/GenBank/DDBJ databases">
        <title>The genome sequence of Caulobacter sp. 744.</title>
        <authorList>
            <person name="Gao J."/>
            <person name="Sun J."/>
        </authorList>
    </citation>
    <scope>NUCLEOTIDE SEQUENCE [LARGE SCALE GENOMIC DNA]</scope>
    <source>
        <strain evidence="1 2">774</strain>
    </source>
</reference>
<proteinExistence type="predicted"/>
<organism evidence="1 2">
    <name type="scientific">Caulobacter endophyticus</name>
    <dbReference type="NCBI Taxonomy" id="2172652"/>
    <lineage>
        <taxon>Bacteria</taxon>
        <taxon>Pseudomonadati</taxon>
        <taxon>Pseudomonadota</taxon>
        <taxon>Alphaproteobacteria</taxon>
        <taxon>Caulobacterales</taxon>
        <taxon>Caulobacteraceae</taxon>
        <taxon>Caulobacter</taxon>
    </lineage>
</organism>
<dbReference type="EMBL" id="QDKQ01000006">
    <property type="protein sequence ID" value="PVM94164.1"/>
    <property type="molecule type" value="Genomic_DNA"/>
</dbReference>
<name>A0A2T9KDV5_9CAUL</name>
<keyword evidence="2" id="KW-1185">Reference proteome</keyword>
<dbReference type="SUPFAM" id="SSF56973">
    <property type="entry name" value="Aerolisin/ETX pore-forming domain"/>
    <property type="match status" value="1"/>
</dbReference>
<dbReference type="InterPro" id="IPR035992">
    <property type="entry name" value="Ricin_B-like_lectins"/>
</dbReference>
<comment type="caution">
    <text evidence="1">The sequence shown here is derived from an EMBL/GenBank/DDBJ whole genome shotgun (WGS) entry which is preliminary data.</text>
</comment>
<dbReference type="SUPFAM" id="SSF50370">
    <property type="entry name" value="Ricin B-like lectins"/>
    <property type="match status" value="1"/>
</dbReference>
<dbReference type="OrthoDB" id="7193256at2"/>
<dbReference type="Gene3D" id="2.170.15.10">
    <property type="entry name" value="Proaerolysin, chain A, domain 3"/>
    <property type="match status" value="1"/>
</dbReference>
<accession>A0A2T9KDV5</accession>
<dbReference type="AlphaFoldDB" id="A0A2T9KDV5"/>
<gene>
    <name evidence="1" type="ORF">DDF67_00405</name>
</gene>
<sequence length="349" mass="37622">MPTEIKFPTKPFYIMSKINRSNWSLTINAAGGVALTPLEGKIEQLWTAAPDPRGGAVLHHVATGLVLSCQLQKIFGQIEFPSGPLKAVQFDASDARQLWRAEDLGDGWSGINTLLNWEAKINVYGSNVRGVIGVYGWDGGADNEEWKLVPEAGEITVDSVEYFLERAVADLHLPPSHCAITSVDNTKGGAPVTSTYSLARTVTTQRSISNSTSETTGRKYTQTFGVKGGVDKVFEVSASASFEESESQTISFTDQTVHTETVTDTISTQVQVPIGKKYAYHVVVYYGRAAVPYRANLTFTSSAPGGAVVKFVVDGIFTGVNQVNSEIVVRDITAPQNGEAPLVKTLELA</sequence>
<protein>
    <submittedName>
        <fullName evidence="1">Uncharacterized protein</fullName>
    </submittedName>
</protein>
<evidence type="ECO:0000313" key="2">
    <source>
        <dbReference type="Proteomes" id="UP000245073"/>
    </source>
</evidence>
<dbReference type="Proteomes" id="UP000245073">
    <property type="component" value="Unassembled WGS sequence"/>
</dbReference>